<reference evidence="3" key="1">
    <citation type="journal article" date="2020" name="mSystems">
        <title>Genome- and Community-Level Interaction Insights into Carbon Utilization and Element Cycling Functions of Hydrothermarchaeota in Hydrothermal Sediment.</title>
        <authorList>
            <person name="Zhou Z."/>
            <person name="Liu Y."/>
            <person name="Xu W."/>
            <person name="Pan J."/>
            <person name="Luo Z.H."/>
            <person name="Li M."/>
        </authorList>
    </citation>
    <scope>NUCLEOTIDE SEQUENCE [LARGE SCALE GENOMIC DNA]</scope>
    <source>
        <strain evidence="3">SpSt-961</strain>
    </source>
</reference>
<dbReference type="EMBL" id="DTOZ01000074">
    <property type="protein sequence ID" value="HGE77931.1"/>
    <property type="molecule type" value="Genomic_DNA"/>
</dbReference>
<sequence length="112" mass="12929">MRSDRVASLIARELSLIISQEIRDPRLGMITITKVVVSGDLKEARVYFTTFGNNINDLSILEGAKGFLRTQLAHRIRIKYIPDLKFFIDDSQQYGEKIDRLLDEINKTDKEE</sequence>
<dbReference type="InterPro" id="IPR023799">
    <property type="entry name" value="RbfA_dom_sf"/>
</dbReference>
<keyword evidence="2" id="KW-0963">Cytoplasm</keyword>
<comment type="subunit">
    <text evidence="2">Monomer. Binds 30S ribosomal subunits, but not 50S ribosomal subunits or 70S ribosomes.</text>
</comment>
<dbReference type="SUPFAM" id="SSF89919">
    <property type="entry name" value="Ribosome-binding factor A, RbfA"/>
    <property type="match status" value="1"/>
</dbReference>
<evidence type="ECO:0000313" key="3">
    <source>
        <dbReference type="EMBL" id="HGE77931.1"/>
    </source>
</evidence>
<dbReference type="Pfam" id="PF02033">
    <property type="entry name" value="RBFA"/>
    <property type="match status" value="1"/>
</dbReference>
<dbReference type="PANTHER" id="PTHR33515:SF1">
    <property type="entry name" value="RIBOSOME-BINDING FACTOR A, CHLOROPLASTIC-RELATED"/>
    <property type="match status" value="1"/>
</dbReference>
<dbReference type="GO" id="GO:0005829">
    <property type="term" value="C:cytosol"/>
    <property type="evidence" value="ECO:0007669"/>
    <property type="project" value="TreeGrafter"/>
</dbReference>
<comment type="subcellular location">
    <subcellularLocation>
        <location evidence="2">Cytoplasm</location>
    </subcellularLocation>
</comment>
<gene>
    <name evidence="2 3" type="primary">rbfA</name>
    <name evidence="3" type="ORF">ENX68_02880</name>
</gene>
<dbReference type="PANTHER" id="PTHR33515">
    <property type="entry name" value="RIBOSOME-BINDING FACTOR A, CHLOROPLASTIC-RELATED"/>
    <property type="match status" value="1"/>
</dbReference>
<evidence type="ECO:0000256" key="1">
    <source>
        <dbReference type="ARBA" id="ARBA00022517"/>
    </source>
</evidence>
<accession>A0A7V3RH20</accession>
<keyword evidence="1 2" id="KW-0690">Ribosome biogenesis</keyword>
<dbReference type="Gene3D" id="3.30.300.20">
    <property type="match status" value="1"/>
</dbReference>
<comment type="similarity">
    <text evidence="2">Belongs to the RbfA family.</text>
</comment>
<comment type="function">
    <text evidence="2">One of several proteins that assist in the late maturation steps of the functional core of the 30S ribosomal subunit. Associates with free 30S ribosomal subunits (but not with 30S subunits that are part of 70S ribosomes or polysomes). Required for efficient processing of 16S rRNA. May interact with the 5'-terminal helix region of 16S rRNA.</text>
</comment>
<dbReference type="NCBIfam" id="TIGR00082">
    <property type="entry name" value="rbfA"/>
    <property type="match status" value="1"/>
</dbReference>
<evidence type="ECO:0000256" key="2">
    <source>
        <dbReference type="HAMAP-Rule" id="MF_00003"/>
    </source>
</evidence>
<dbReference type="AlphaFoldDB" id="A0A7V3RH20"/>
<dbReference type="InterPro" id="IPR015946">
    <property type="entry name" value="KH_dom-like_a/b"/>
</dbReference>
<dbReference type="GO" id="GO:0030490">
    <property type="term" value="P:maturation of SSU-rRNA"/>
    <property type="evidence" value="ECO:0007669"/>
    <property type="project" value="UniProtKB-UniRule"/>
</dbReference>
<name>A0A7V3RH20_UNCW3</name>
<protein>
    <recommendedName>
        <fullName evidence="2">Ribosome-binding factor A</fullName>
    </recommendedName>
</protein>
<dbReference type="PROSITE" id="PS01319">
    <property type="entry name" value="RBFA"/>
    <property type="match status" value="1"/>
</dbReference>
<dbReference type="InterPro" id="IPR000238">
    <property type="entry name" value="RbfA"/>
</dbReference>
<organism evidence="3">
    <name type="scientific">candidate division WOR-3 bacterium</name>
    <dbReference type="NCBI Taxonomy" id="2052148"/>
    <lineage>
        <taxon>Bacteria</taxon>
        <taxon>Bacteria division WOR-3</taxon>
    </lineage>
</organism>
<dbReference type="GO" id="GO:0043024">
    <property type="term" value="F:ribosomal small subunit binding"/>
    <property type="evidence" value="ECO:0007669"/>
    <property type="project" value="TreeGrafter"/>
</dbReference>
<dbReference type="HAMAP" id="MF_00003">
    <property type="entry name" value="RbfA"/>
    <property type="match status" value="1"/>
</dbReference>
<proteinExistence type="inferred from homology"/>
<dbReference type="InterPro" id="IPR020053">
    <property type="entry name" value="Ribosome-bd_factorA_CS"/>
</dbReference>
<comment type="caution">
    <text evidence="3">The sequence shown here is derived from an EMBL/GenBank/DDBJ whole genome shotgun (WGS) entry which is preliminary data.</text>
</comment>